<dbReference type="RefSeq" id="WP_252580926.1">
    <property type="nucleotide sequence ID" value="NZ_CP071527.1"/>
</dbReference>
<feature type="transmembrane region" description="Helical" evidence="2">
    <location>
        <begin position="813"/>
        <end position="841"/>
    </location>
</feature>
<organism evidence="4 5">
    <name type="scientific">Legionella lytica</name>
    <dbReference type="NCBI Taxonomy" id="96232"/>
    <lineage>
        <taxon>Bacteria</taxon>
        <taxon>Pseudomonadati</taxon>
        <taxon>Pseudomonadota</taxon>
        <taxon>Gammaproteobacteria</taxon>
        <taxon>Legionellales</taxon>
        <taxon>Legionellaceae</taxon>
        <taxon>Legionella</taxon>
    </lineage>
</organism>
<dbReference type="NCBIfam" id="NF033886">
    <property type="entry name" value="T4SS_DotA"/>
    <property type="match status" value="1"/>
</dbReference>
<sequence>MNNFLTKTLFLFLFPSLALADNSLTFAPPASDYSMVFLGNLFGIVDGVLSGTGSQIMGSMFGVFNSAVLALGGMIIMYTLLVSTMNTAHEGQMLGQKWSSIWIPVRSTVGLSLLIPKASGYCLMQIFVMWIVVQGVGAADKVWNAALSYLNRGGVIIQAQQINPASALVNGSAGMSGIASGAMNILAGQVCMLGLQTQLQNQRQKYLDQKARSSGPCSGTPSGTMATFCNTSVPDFLGSVNAVTTQNGNPTASYWTVSMPNFDSGSPYNFLNGICGQIRWNKIDTLASTSTTGTTSANSVWGAIGKTFGFSASGNGNPLAQAAGQGLGWTQGSTTISNNVSGNSAALASQTGQVGQTTSIGGVSLTADELQTAQMSRAIAIQQMFVDLSNVTQTIIGNAPGFSPPGSNNSSNSKPFIPNLANQQFGVPYTQNSTVCTSYSQNCLIWGPAAGSNGGGTLFNGTEFINALNDYSGIMMPTLNLLTQMNDSSNANNARAFIAQASAQGWIMAGAYFFNLVQIQGSSTQSAGMTDSNTGLDQSSFDATQITSPFGDNNSCSGGAFSTLCTWFGGDRTAVAMVQSLIDGSGISTPTSTSASSLVPKPNLTANPNRPAVAGSQSSTVYGFINNSVMMQTPGQPGLKPLTFANTINFHVDTTLYTLQQQSFSCGKVQILFFSFCLGQLLGNLFYNVIFLFIYNTLMQVFGQIINQVVMAFLMIPLSGMADIFKQGVQVLAAPGVNPIVALANMGAQYINFSGNLWLMLLNMAVTSALIPVFGIFIFALMSLALPLLLAWVGVMTTVGFTTAYYIPILPYMIFTFGAVSWLISVIEAMVAAPIVALGVTHPEGHDAFGKGEAAIMILINVFLRPSMMIIGYIAAIALSYVGVWILNSGYDTAIAFIQQENTSKSGLGTAISTLGGGVNDMASGTGGYSDWAGIYAFFFSILTYTSMYLVLIQKSFTLISYLPDKVLRWIGGNPESLGQESAQWAGEVQKQQAEGYKPTQDAQGQIDKQLGGYGMKGLNKAKSAIGSGGGGSGNVEATGDGGKGGGKGGGLGGKGGGGGGKGGGKGGGLGGKLQGLGGEGG</sequence>
<reference evidence="4" key="1">
    <citation type="submission" date="2021-03" db="EMBL/GenBank/DDBJ databases">
        <title>Legionella lytica PCM 2298.</title>
        <authorList>
            <person name="Koper P."/>
        </authorList>
    </citation>
    <scope>NUCLEOTIDE SEQUENCE</scope>
    <source>
        <strain evidence="4">PCM 2298</strain>
    </source>
</reference>
<keyword evidence="2" id="KW-1133">Transmembrane helix</keyword>
<dbReference type="Pfam" id="PF11388">
    <property type="entry name" value="DotA"/>
    <property type="match status" value="1"/>
</dbReference>
<feature type="transmembrane region" description="Helical" evidence="2">
    <location>
        <begin position="757"/>
        <end position="781"/>
    </location>
</feature>
<dbReference type="EMBL" id="CP071527">
    <property type="protein sequence ID" value="USQ14327.1"/>
    <property type="molecule type" value="Genomic_DNA"/>
</dbReference>
<feature type="transmembrane region" description="Helical" evidence="2">
    <location>
        <begin position="862"/>
        <end position="887"/>
    </location>
</feature>
<feature type="region of interest" description="Disordered" evidence="1">
    <location>
        <begin position="1027"/>
        <end position="1082"/>
    </location>
</feature>
<evidence type="ECO:0000256" key="3">
    <source>
        <dbReference type="SAM" id="SignalP"/>
    </source>
</evidence>
<feature type="signal peptide" evidence="3">
    <location>
        <begin position="1"/>
        <end position="20"/>
    </location>
</feature>
<name>A0ABY4YA46_9GAMM</name>
<dbReference type="InterPro" id="IPR021528">
    <property type="entry name" value="DotA"/>
</dbReference>
<keyword evidence="2" id="KW-0472">Membrane</keyword>
<feature type="region of interest" description="Disordered" evidence="1">
    <location>
        <begin position="589"/>
        <end position="615"/>
    </location>
</feature>
<keyword evidence="2" id="KW-0812">Transmembrane</keyword>
<dbReference type="NCBIfam" id="TIGR04346">
    <property type="entry name" value="DotA_TraY"/>
    <property type="match status" value="2"/>
</dbReference>
<dbReference type="InterPro" id="IPR027628">
    <property type="entry name" value="DotA_TraY"/>
</dbReference>
<proteinExistence type="predicted"/>
<feature type="transmembrane region" description="Helical" evidence="2">
    <location>
        <begin position="671"/>
        <end position="695"/>
    </location>
</feature>
<feature type="transmembrane region" description="Helical" evidence="2">
    <location>
        <begin position="932"/>
        <end position="952"/>
    </location>
</feature>
<keyword evidence="3" id="KW-0732">Signal</keyword>
<evidence type="ECO:0000313" key="4">
    <source>
        <dbReference type="EMBL" id="USQ14327.1"/>
    </source>
</evidence>
<feature type="transmembrane region" description="Helical" evidence="2">
    <location>
        <begin position="788"/>
        <end position="807"/>
    </location>
</feature>
<feature type="chain" id="PRO_5046879637" evidence="3">
    <location>
        <begin position="21"/>
        <end position="1082"/>
    </location>
</feature>
<evidence type="ECO:0000256" key="2">
    <source>
        <dbReference type="SAM" id="Phobius"/>
    </source>
</evidence>
<evidence type="ECO:0000256" key="1">
    <source>
        <dbReference type="SAM" id="MobiDB-lite"/>
    </source>
</evidence>
<accession>A0ABY4YA46</accession>
<dbReference type="Proteomes" id="UP001057474">
    <property type="component" value="Chromosome"/>
</dbReference>
<feature type="transmembrane region" description="Helical" evidence="2">
    <location>
        <begin position="701"/>
        <end position="719"/>
    </location>
</feature>
<feature type="transmembrane region" description="Helical" evidence="2">
    <location>
        <begin position="118"/>
        <end position="139"/>
    </location>
</feature>
<gene>
    <name evidence="4" type="primary">dotA</name>
    <name evidence="4" type="ORF">J2N86_03075</name>
</gene>
<evidence type="ECO:0000313" key="5">
    <source>
        <dbReference type="Proteomes" id="UP001057474"/>
    </source>
</evidence>
<keyword evidence="5" id="KW-1185">Reference proteome</keyword>
<protein>
    <submittedName>
        <fullName evidence="4">Type IVB secretion system protein DotA</fullName>
    </submittedName>
</protein>
<feature type="transmembrane region" description="Helical" evidence="2">
    <location>
        <begin position="61"/>
        <end position="81"/>
    </location>
</feature>